<dbReference type="InterPro" id="IPR010016">
    <property type="entry name" value="PxpB"/>
</dbReference>
<dbReference type="SMART" id="SM00796">
    <property type="entry name" value="AHS1"/>
    <property type="match status" value="1"/>
</dbReference>
<organism evidence="5 6">
    <name type="scientific">Brevibacillus fulvus</name>
    <dbReference type="NCBI Taxonomy" id="1125967"/>
    <lineage>
        <taxon>Bacteria</taxon>
        <taxon>Bacillati</taxon>
        <taxon>Bacillota</taxon>
        <taxon>Bacilli</taxon>
        <taxon>Bacillales</taxon>
        <taxon>Paenibacillaceae</taxon>
        <taxon>Brevibacillus</taxon>
    </lineage>
</organism>
<dbReference type="AlphaFoldDB" id="A0A938Y0G4"/>
<evidence type="ECO:0000256" key="1">
    <source>
        <dbReference type="ARBA" id="ARBA00022741"/>
    </source>
</evidence>
<evidence type="ECO:0000313" key="5">
    <source>
        <dbReference type="EMBL" id="MBM7588865.1"/>
    </source>
</evidence>
<dbReference type="PANTHER" id="PTHR34698">
    <property type="entry name" value="5-OXOPROLINASE SUBUNIT B"/>
    <property type="match status" value="1"/>
</dbReference>
<dbReference type="GO" id="GO:0016787">
    <property type="term" value="F:hydrolase activity"/>
    <property type="evidence" value="ECO:0007669"/>
    <property type="project" value="UniProtKB-KW"/>
</dbReference>
<keyword evidence="1" id="KW-0547">Nucleotide-binding</keyword>
<dbReference type="NCBIfam" id="TIGR00370">
    <property type="entry name" value="5-oxoprolinase subunit PxpB"/>
    <property type="match status" value="1"/>
</dbReference>
<dbReference type="Proteomes" id="UP000717624">
    <property type="component" value="Unassembled WGS sequence"/>
</dbReference>
<dbReference type="GO" id="GO:0005524">
    <property type="term" value="F:ATP binding"/>
    <property type="evidence" value="ECO:0007669"/>
    <property type="project" value="UniProtKB-KW"/>
</dbReference>
<dbReference type="InterPro" id="IPR003833">
    <property type="entry name" value="CT_C_D"/>
</dbReference>
<dbReference type="SUPFAM" id="SSF50891">
    <property type="entry name" value="Cyclophilin-like"/>
    <property type="match status" value="1"/>
</dbReference>
<dbReference type="Gene3D" id="2.40.100.10">
    <property type="entry name" value="Cyclophilin-like"/>
    <property type="match status" value="1"/>
</dbReference>
<reference evidence="5" key="1">
    <citation type="submission" date="2021-01" db="EMBL/GenBank/DDBJ databases">
        <title>Genomic Encyclopedia of Type Strains, Phase IV (KMG-IV): sequencing the most valuable type-strain genomes for metagenomic binning, comparative biology and taxonomic classification.</title>
        <authorList>
            <person name="Goeker M."/>
        </authorList>
    </citation>
    <scope>NUCLEOTIDE SEQUENCE</scope>
    <source>
        <strain evidence="5">DSM 25523</strain>
    </source>
</reference>
<dbReference type="EMBL" id="JAFBEB010000001">
    <property type="protein sequence ID" value="MBM7588865.1"/>
    <property type="molecule type" value="Genomic_DNA"/>
</dbReference>
<evidence type="ECO:0000259" key="4">
    <source>
        <dbReference type="SMART" id="SM00796"/>
    </source>
</evidence>
<keyword evidence="2" id="KW-0378">Hydrolase</keyword>
<keyword evidence="6" id="KW-1185">Reference proteome</keyword>
<dbReference type="SUPFAM" id="SSF160467">
    <property type="entry name" value="PH0987 N-terminal domain-like"/>
    <property type="match status" value="1"/>
</dbReference>
<gene>
    <name evidence="5" type="ORF">JOD01_000451</name>
</gene>
<protein>
    <submittedName>
        <fullName evidence="5">Inhibitor of KinA</fullName>
    </submittedName>
</protein>
<feature type="domain" description="Carboxyltransferase" evidence="4">
    <location>
        <begin position="4"/>
        <end position="213"/>
    </location>
</feature>
<sequence length="237" mass="26451">MENYDFFPLGDSGVMVKLGQAIDRLTHEKVRTLADYLEESPFYGMVEYVPAFTTVTVYYDPVLLSDPASPQSPYERVCALLQKILAQVTERPSADSRIVEIPVCYGGELGPDLEAVADYHQLSVEEVIRLHTAPDYLVHMIGFAPGFPYLGGLDERIATPRRGTPRLRIEAGSVGIGGSQTGVYPIESPGGWQLIGKTPLRLFRPEHEPPTLLQAGDTVRFRAITREEFDRWQEVAR</sequence>
<dbReference type="Gene3D" id="3.30.1360.40">
    <property type="match status" value="1"/>
</dbReference>
<dbReference type="InterPro" id="IPR029000">
    <property type="entry name" value="Cyclophilin-like_dom_sf"/>
</dbReference>
<evidence type="ECO:0000256" key="2">
    <source>
        <dbReference type="ARBA" id="ARBA00022801"/>
    </source>
</evidence>
<dbReference type="Pfam" id="PF02682">
    <property type="entry name" value="CT_C_D"/>
    <property type="match status" value="1"/>
</dbReference>
<name>A0A938Y0G4_9BACL</name>
<dbReference type="RefSeq" id="WP_204516584.1">
    <property type="nucleotide sequence ID" value="NZ_BAABIN010000009.1"/>
</dbReference>
<evidence type="ECO:0000313" key="6">
    <source>
        <dbReference type="Proteomes" id="UP000717624"/>
    </source>
</evidence>
<keyword evidence="3" id="KW-0067">ATP-binding</keyword>
<proteinExistence type="predicted"/>
<accession>A0A938Y0G4</accession>
<comment type="caution">
    <text evidence="5">The sequence shown here is derived from an EMBL/GenBank/DDBJ whole genome shotgun (WGS) entry which is preliminary data.</text>
</comment>
<evidence type="ECO:0000256" key="3">
    <source>
        <dbReference type="ARBA" id="ARBA00022840"/>
    </source>
</evidence>
<dbReference type="PANTHER" id="PTHR34698:SF2">
    <property type="entry name" value="5-OXOPROLINASE SUBUNIT B"/>
    <property type="match status" value="1"/>
</dbReference>